<feature type="domain" description="CzcB-like barrel-sandwich hybrid" evidence="4">
    <location>
        <begin position="67"/>
        <end position="247"/>
    </location>
</feature>
<dbReference type="InterPro" id="IPR058647">
    <property type="entry name" value="BSH_CzcB-like"/>
</dbReference>
<dbReference type="Pfam" id="PF25989">
    <property type="entry name" value="YknX_C"/>
    <property type="match status" value="1"/>
</dbReference>
<dbReference type="GO" id="GO:0015562">
    <property type="term" value="F:efflux transmembrane transporter activity"/>
    <property type="evidence" value="ECO:0007669"/>
    <property type="project" value="TreeGrafter"/>
</dbReference>
<sequence length="404" mass="44247">MRKKIISKLLLVLLIVTVLVTGCRRNVPEEVSTEEEDYIPVEIETVKEDTLASRISLNGKVQANEEVMVMPKMAATVSRVNVKLGDSVTKDQVLFVMDQKDAERAIEQAQESIDLAQKGIDQAENSINSTKIQYESTKEKLEDALVTLERIKALYEAGAVPKSQLEQAELAASTRSLEIVEAQVKQEEVGYQRALNQLIQAESSYEHAKSNLDNTLVKAPITGVISSLNVVEGQLASSAQAAATIVDLDKVYLQVDVAENMVNRLELGQEVGVTIAAASEKEIVGKIDYISSTPDDRTQLYTVKAYIPNKDQRIKPGMSGSIGLNIESRQNVLAVRSGAVIDKEEEKVIYLVRDEQAVEQKVTLGLDTGSHIEVVEGLQAGDVIIVKGQQYVTDGQRVKAVRGE</sequence>
<keyword evidence="7" id="KW-1185">Reference proteome</keyword>
<accession>A0A239CEY0</accession>
<evidence type="ECO:0000259" key="3">
    <source>
        <dbReference type="Pfam" id="PF25954"/>
    </source>
</evidence>
<dbReference type="Gene3D" id="2.40.30.170">
    <property type="match status" value="1"/>
</dbReference>
<dbReference type="Gene3D" id="1.10.287.470">
    <property type="entry name" value="Helix hairpin bin"/>
    <property type="match status" value="1"/>
</dbReference>
<dbReference type="OrthoDB" id="5392603at2"/>
<evidence type="ECO:0000259" key="5">
    <source>
        <dbReference type="Pfam" id="PF25989"/>
    </source>
</evidence>
<evidence type="ECO:0000256" key="2">
    <source>
        <dbReference type="SAM" id="Coils"/>
    </source>
</evidence>
<dbReference type="Pfam" id="PF25973">
    <property type="entry name" value="BSH_CzcB"/>
    <property type="match status" value="1"/>
</dbReference>
<gene>
    <name evidence="6" type="ORF">SAMN05446037_1005179</name>
</gene>
<feature type="domain" description="CusB-like beta-barrel" evidence="3">
    <location>
        <begin position="250"/>
        <end position="325"/>
    </location>
</feature>
<dbReference type="GO" id="GO:1990281">
    <property type="term" value="C:efflux pump complex"/>
    <property type="evidence" value="ECO:0007669"/>
    <property type="project" value="TreeGrafter"/>
</dbReference>
<dbReference type="Gene3D" id="2.40.50.100">
    <property type="match status" value="1"/>
</dbReference>
<dbReference type="RefSeq" id="WP_089282216.1">
    <property type="nucleotide sequence ID" value="NZ_FZOJ01000005.1"/>
</dbReference>
<dbReference type="NCBIfam" id="TIGR01730">
    <property type="entry name" value="RND_mfp"/>
    <property type="match status" value="1"/>
</dbReference>
<feature type="domain" description="YknX-like C-terminal permuted SH3-like" evidence="5">
    <location>
        <begin position="333"/>
        <end position="399"/>
    </location>
</feature>
<evidence type="ECO:0000313" key="6">
    <source>
        <dbReference type="EMBL" id="SNS18785.1"/>
    </source>
</evidence>
<dbReference type="EMBL" id="FZOJ01000005">
    <property type="protein sequence ID" value="SNS18785.1"/>
    <property type="molecule type" value="Genomic_DNA"/>
</dbReference>
<keyword evidence="2" id="KW-0175">Coiled coil</keyword>
<dbReference type="AlphaFoldDB" id="A0A239CEY0"/>
<feature type="coiled-coil region" evidence="2">
    <location>
        <begin position="99"/>
        <end position="154"/>
    </location>
</feature>
<evidence type="ECO:0000313" key="7">
    <source>
        <dbReference type="Proteomes" id="UP000198304"/>
    </source>
</evidence>
<reference evidence="6 7" key="1">
    <citation type="submission" date="2017-06" db="EMBL/GenBank/DDBJ databases">
        <authorList>
            <person name="Kim H.J."/>
            <person name="Triplett B.A."/>
        </authorList>
    </citation>
    <scope>NUCLEOTIDE SEQUENCE [LARGE SCALE GENOMIC DNA]</scope>
    <source>
        <strain evidence="6 7">SCA</strain>
    </source>
</reference>
<dbReference type="InterPro" id="IPR058792">
    <property type="entry name" value="Beta-barrel_RND_2"/>
</dbReference>
<dbReference type="Gene3D" id="2.40.420.20">
    <property type="match status" value="1"/>
</dbReference>
<dbReference type="PROSITE" id="PS51257">
    <property type="entry name" value="PROKAR_LIPOPROTEIN"/>
    <property type="match status" value="1"/>
</dbReference>
<evidence type="ECO:0000259" key="4">
    <source>
        <dbReference type="Pfam" id="PF25973"/>
    </source>
</evidence>
<dbReference type="PANTHER" id="PTHR30469">
    <property type="entry name" value="MULTIDRUG RESISTANCE PROTEIN MDTA"/>
    <property type="match status" value="1"/>
</dbReference>
<name>A0A239CEY0_9FIRM</name>
<protein>
    <submittedName>
        <fullName evidence="6">RND family efflux transporter, MFP subunit</fullName>
    </submittedName>
</protein>
<dbReference type="Pfam" id="PF25954">
    <property type="entry name" value="Beta-barrel_RND_2"/>
    <property type="match status" value="1"/>
</dbReference>
<comment type="similarity">
    <text evidence="1">Belongs to the membrane fusion protein (MFP) (TC 8.A.1) family.</text>
</comment>
<dbReference type="Proteomes" id="UP000198304">
    <property type="component" value="Unassembled WGS sequence"/>
</dbReference>
<dbReference type="InterPro" id="IPR006143">
    <property type="entry name" value="RND_pump_MFP"/>
</dbReference>
<evidence type="ECO:0000256" key="1">
    <source>
        <dbReference type="ARBA" id="ARBA00009477"/>
    </source>
</evidence>
<proteinExistence type="inferred from homology"/>
<organism evidence="6 7">
    <name type="scientific">Anaerovirgula multivorans</name>
    <dbReference type="NCBI Taxonomy" id="312168"/>
    <lineage>
        <taxon>Bacteria</taxon>
        <taxon>Bacillati</taxon>
        <taxon>Bacillota</taxon>
        <taxon>Clostridia</taxon>
        <taxon>Peptostreptococcales</taxon>
        <taxon>Natronincolaceae</taxon>
        <taxon>Anaerovirgula</taxon>
    </lineage>
</organism>
<dbReference type="InterPro" id="IPR058637">
    <property type="entry name" value="YknX-like_C"/>
</dbReference>
<dbReference type="SUPFAM" id="SSF111369">
    <property type="entry name" value="HlyD-like secretion proteins"/>
    <property type="match status" value="2"/>
</dbReference>